<feature type="transmembrane region" description="Helical" evidence="1">
    <location>
        <begin position="12"/>
        <end position="32"/>
    </location>
</feature>
<organism evidence="2 3">
    <name type="scientific">Corallococcus exiguus</name>
    <dbReference type="NCBI Taxonomy" id="83462"/>
    <lineage>
        <taxon>Bacteria</taxon>
        <taxon>Pseudomonadati</taxon>
        <taxon>Myxococcota</taxon>
        <taxon>Myxococcia</taxon>
        <taxon>Myxococcales</taxon>
        <taxon>Cystobacterineae</taxon>
        <taxon>Myxococcaceae</taxon>
        <taxon>Corallococcus</taxon>
    </lineage>
</organism>
<name>A0A7X4Y5J6_9BACT</name>
<keyword evidence="3" id="KW-1185">Reference proteome</keyword>
<proteinExistence type="predicted"/>
<gene>
    <name evidence="2" type="ORF">GTZ93_04305</name>
</gene>
<keyword evidence="1" id="KW-0812">Transmembrane</keyword>
<dbReference type="InterPro" id="IPR012902">
    <property type="entry name" value="N_methyl_site"/>
</dbReference>
<dbReference type="Pfam" id="PF07963">
    <property type="entry name" value="N_methyl"/>
    <property type="match status" value="1"/>
</dbReference>
<dbReference type="RefSeq" id="WP_139914867.1">
    <property type="nucleotide sequence ID" value="NZ_CBCSLE010000022.1"/>
</dbReference>
<dbReference type="NCBIfam" id="TIGR02532">
    <property type="entry name" value="IV_pilin_GFxxxE"/>
    <property type="match status" value="1"/>
</dbReference>
<evidence type="ECO:0000313" key="2">
    <source>
        <dbReference type="EMBL" id="NBC39040.1"/>
    </source>
</evidence>
<keyword evidence="1" id="KW-1133">Transmembrane helix</keyword>
<protein>
    <submittedName>
        <fullName evidence="2">Prepilin-type N-terminal cleavage/methylation domain-containing protein</fullName>
    </submittedName>
</protein>
<evidence type="ECO:0000256" key="1">
    <source>
        <dbReference type="SAM" id="Phobius"/>
    </source>
</evidence>
<reference evidence="2 3" key="1">
    <citation type="submission" date="2020-01" db="EMBL/GenBank/DDBJ databases">
        <title>The draft genome sequence of Corallococcus exiguus DSM 14696.</title>
        <authorList>
            <person name="Zhang X."/>
            <person name="Zhu H."/>
        </authorList>
    </citation>
    <scope>NUCLEOTIDE SEQUENCE [LARGE SCALE GENOMIC DNA]</scope>
    <source>
        <strain evidence="2 3">DSM 14696</strain>
    </source>
</reference>
<accession>A0A7X4Y5J6</accession>
<dbReference type="PROSITE" id="PS00409">
    <property type="entry name" value="PROKAR_NTER_METHYL"/>
    <property type="match status" value="1"/>
</dbReference>
<comment type="caution">
    <text evidence="2">The sequence shown here is derived from an EMBL/GenBank/DDBJ whole genome shotgun (WGS) entry which is preliminary data.</text>
</comment>
<dbReference type="EMBL" id="JAAAPK010000001">
    <property type="protein sequence ID" value="NBC39040.1"/>
    <property type="molecule type" value="Genomic_DNA"/>
</dbReference>
<dbReference type="Proteomes" id="UP000537825">
    <property type="component" value="Unassembled WGS sequence"/>
</dbReference>
<sequence>MKQRASRGVTLLEVMATMTVMLLGVMAAMTVVTQTSASNRRTLTANQAQVIAEQALERVMTLGCLNPTCNNLRDENYSVWQTASGALRTVAPTEPGLVAREYRVNIDVDNPREPVTMEGAKVGWPPLDRIVVAGAPGTVVNVRVSVSWDEPGFRSDRQMVVLQTRMAP</sequence>
<evidence type="ECO:0000313" key="3">
    <source>
        <dbReference type="Proteomes" id="UP000537825"/>
    </source>
</evidence>
<keyword evidence="1" id="KW-0472">Membrane</keyword>
<dbReference type="AlphaFoldDB" id="A0A7X4Y5J6"/>